<keyword evidence="3" id="KW-0804">Transcription</keyword>
<dbReference type="SUPFAM" id="SSF46785">
    <property type="entry name" value="Winged helix' DNA-binding domain"/>
    <property type="match status" value="1"/>
</dbReference>
<evidence type="ECO:0000256" key="2">
    <source>
        <dbReference type="ARBA" id="ARBA00023125"/>
    </source>
</evidence>
<evidence type="ECO:0000256" key="3">
    <source>
        <dbReference type="ARBA" id="ARBA00023163"/>
    </source>
</evidence>
<accession>A0A937K5M9</accession>
<dbReference type="GO" id="GO:0003700">
    <property type="term" value="F:DNA-binding transcription factor activity"/>
    <property type="evidence" value="ECO:0007669"/>
    <property type="project" value="InterPro"/>
</dbReference>
<gene>
    <name evidence="5" type="ORF">JK634_15525</name>
</gene>
<proteinExistence type="predicted"/>
<dbReference type="Pfam" id="PF01047">
    <property type="entry name" value="MarR"/>
    <property type="match status" value="1"/>
</dbReference>
<dbReference type="RefSeq" id="WP_202768632.1">
    <property type="nucleotide sequence ID" value="NZ_JAESWA010000023.1"/>
</dbReference>
<dbReference type="AlphaFoldDB" id="A0A937K5M9"/>
<protein>
    <submittedName>
        <fullName evidence="5">MarR family transcriptional regulator</fullName>
    </submittedName>
</protein>
<dbReference type="PANTHER" id="PTHR42756">
    <property type="entry name" value="TRANSCRIPTIONAL REGULATOR, MARR"/>
    <property type="match status" value="1"/>
</dbReference>
<keyword evidence="2" id="KW-0238">DNA-binding</keyword>
<organism evidence="5 6">
    <name type="scientific">Clostridium paridis</name>
    <dbReference type="NCBI Taxonomy" id="2803863"/>
    <lineage>
        <taxon>Bacteria</taxon>
        <taxon>Bacillati</taxon>
        <taxon>Bacillota</taxon>
        <taxon>Clostridia</taxon>
        <taxon>Eubacteriales</taxon>
        <taxon>Clostridiaceae</taxon>
        <taxon>Clostridium</taxon>
    </lineage>
</organism>
<dbReference type="EMBL" id="JAESWA010000023">
    <property type="protein sequence ID" value="MBL4933224.1"/>
    <property type="molecule type" value="Genomic_DNA"/>
</dbReference>
<dbReference type="PANTHER" id="PTHR42756:SF1">
    <property type="entry name" value="TRANSCRIPTIONAL REPRESSOR OF EMRAB OPERON"/>
    <property type="match status" value="1"/>
</dbReference>
<evidence type="ECO:0000259" key="4">
    <source>
        <dbReference type="PROSITE" id="PS50995"/>
    </source>
</evidence>
<feature type="domain" description="HTH marR-type" evidence="4">
    <location>
        <begin position="8"/>
        <end position="139"/>
    </location>
</feature>
<keyword evidence="6" id="KW-1185">Reference proteome</keyword>
<dbReference type="InterPro" id="IPR000835">
    <property type="entry name" value="HTH_MarR-typ"/>
</dbReference>
<evidence type="ECO:0000313" key="6">
    <source>
        <dbReference type="Proteomes" id="UP000623681"/>
    </source>
</evidence>
<keyword evidence="1" id="KW-0805">Transcription regulation</keyword>
<evidence type="ECO:0000313" key="5">
    <source>
        <dbReference type="EMBL" id="MBL4933224.1"/>
    </source>
</evidence>
<dbReference type="InterPro" id="IPR036390">
    <property type="entry name" value="WH_DNA-bd_sf"/>
</dbReference>
<comment type="caution">
    <text evidence="5">The sequence shown here is derived from an EMBL/GenBank/DDBJ whole genome shotgun (WGS) entry which is preliminary data.</text>
</comment>
<name>A0A937K5M9_9CLOT</name>
<dbReference type="GO" id="GO:0003677">
    <property type="term" value="F:DNA binding"/>
    <property type="evidence" value="ECO:0007669"/>
    <property type="project" value="UniProtKB-KW"/>
</dbReference>
<sequence length="147" mass="16499">MCKGTNCIHKIMNLLRVIQGSLNGHIESSAENLGITTSQFMVMFEIYNNKDISLIELSEKLDLPKSSVSRLVDQLVNKEIVIREIPKENRRTVKLSISPEFLKSTDVCNITSELNESIIGDLEPQKTEAIISALEDLILVLKKKSTN</sequence>
<dbReference type="Gene3D" id="1.10.10.10">
    <property type="entry name" value="Winged helix-like DNA-binding domain superfamily/Winged helix DNA-binding domain"/>
    <property type="match status" value="1"/>
</dbReference>
<dbReference type="Proteomes" id="UP000623681">
    <property type="component" value="Unassembled WGS sequence"/>
</dbReference>
<reference evidence="5" key="1">
    <citation type="submission" date="2021-01" db="EMBL/GenBank/DDBJ databases">
        <title>Genome public.</title>
        <authorList>
            <person name="Liu C."/>
            <person name="Sun Q."/>
        </authorList>
    </citation>
    <scope>NUCLEOTIDE SEQUENCE</scope>
    <source>
        <strain evidence="5">YIM B02565</strain>
    </source>
</reference>
<dbReference type="SMART" id="SM00347">
    <property type="entry name" value="HTH_MARR"/>
    <property type="match status" value="1"/>
</dbReference>
<dbReference type="PROSITE" id="PS50995">
    <property type="entry name" value="HTH_MARR_2"/>
    <property type="match status" value="1"/>
</dbReference>
<dbReference type="InterPro" id="IPR036388">
    <property type="entry name" value="WH-like_DNA-bd_sf"/>
</dbReference>
<evidence type="ECO:0000256" key="1">
    <source>
        <dbReference type="ARBA" id="ARBA00023015"/>
    </source>
</evidence>